<feature type="region of interest" description="Disordered" evidence="1">
    <location>
        <begin position="96"/>
        <end position="118"/>
    </location>
</feature>
<comment type="caution">
    <text evidence="3">The sequence shown here is derived from an EMBL/GenBank/DDBJ whole genome shotgun (WGS) entry which is preliminary data.</text>
</comment>
<dbReference type="Proteomes" id="UP000183385">
    <property type="component" value="Unassembled WGS sequence"/>
</dbReference>
<dbReference type="Gene3D" id="1.10.8.1180">
    <property type="match status" value="1"/>
</dbReference>
<accession>A0AAQ1HN61</accession>
<proteinExistence type="predicted"/>
<dbReference type="Pfam" id="PF17948">
    <property type="entry name" value="DnaT"/>
    <property type="match status" value="1"/>
</dbReference>
<dbReference type="Gene3D" id="1.10.10.10">
    <property type="entry name" value="Winged helix-like DNA-binding domain superfamily/Winged helix DNA-binding domain"/>
    <property type="match status" value="1"/>
</dbReference>
<protein>
    <submittedName>
        <fullName evidence="3">Helix-turn-helix domain-containing protein</fullName>
    </submittedName>
</protein>
<evidence type="ECO:0000259" key="2">
    <source>
        <dbReference type="Pfam" id="PF17948"/>
    </source>
</evidence>
<name>A0AAQ1HN61_9PSED</name>
<feature type="compositionally biased region" description="Basic and acidic residues" evidence="1">
    <location>
        <begin position="96"/>
        <end position="113"/>
    </location>
</feature>
<organism evidence="3 4">
    <name type="scientific">Pseudomonas citronellolis</name>
    <dbReference type="NCBI Taxonomy" id="53408"/>
    <lineage>
        <taxon>Bacteria</taxon>
        <taxon>Pseudomonadati</taxon>
        <taxon>Pseudomonadota</taxon>
        <taxon>Gammaproteobacteria</taxon>
        <taxon>Pseudomonadales</taxon>
        <taxon>Pseudomonadaceae</taxon>
        <taxon>Pseudomonas</taxon>
    </lineage>
</organism>
<evidence type="ECO:0000313" key="4">
    <source>
        <dbReference type="Proteomes" id="UP000183385"/>
    </source>
</evidence>
<dbReference type="InterPro" id="IPR036388">
    <property type="entry name" value="WH-like_DNA-bd_sf"/>
</dbReference>
<dbReference type="EMBL" id="FOLS01000011">
    <property type="protein sequence ID" value="SFC84218.1"/>
    <property type="molecule type" value="Genomic_DNA"/>
</dbReference>
<evidence type="ECO:0000313" key="3">
    <source>
        <dbReference type="EMBL" id="SFC84218.1"/>
    </source>
</evidence>
<dbReference type="SUPFAM" id="SSF46785">
    <property type="entry name" value="Winged helix' DNA-binding domain"/>
    <property type="match status" value="1"/>
</dbReference>
<keyword evidence="4" id="KW-1185">Reference proteome</keyword>
<dbReference type="Pfam" id="PF13730">
    <property type="entry name" value="HTH_36"/>
    <property type="match status" value="1"/>
</dbReference>
<dbReference type="InterPro" id="IPR040480">
    <property type="entry name" value="DnaT_DNA_bind"/>
</dbReference>
<dbReference type="InterPro" id="IPR036390">
    <property type="entry name" value="WH_DNA-bd_sf"/>
</dbReference>
<dbReference type="AlphaFoldDB" id="A0AAQ1HN61"/>
<feature type="domain" description="DnaT DNA-binding" evidence="2">
    <location>
        <begin position="161"/>
        <end position="228"/>
    </location>
</feature>
<evidence type="ECO:0000256" key="1">
    <source>
        <dbReference type="SAM" id="MobiDB-lite"/>
    </source>
</evidence>
<sequence length="245" mass="26716">MTWALEQRAVTDSSARHVLLCLANYADKHGRGAFPSVASLADDTGLSERTVQAKLRLLEDLGVIVEGNRAIAAAYITRRDRVPTCYDIVMERGEAAAPRQNERGETTAPREDATGCNPQQNGVQITTERGAAAAPNPSLNHQVTEEQLQHASDPVDVRQRFAMTEDWEPDPDDLAAQTRLMGIPVSAITLPVVNKFKAHWLALPDAVFTQAKWANELAKWIKRERVEAGGGESDGAAWGVNGVRV</sequence>
<reference evidence="3 4" key="1">
    <citation type="submission" date="2016-10" db="EMBL/GenBank/DDBJ databases">
        <authorList>
            <person name="Varghese N."/>
            <person name="Submissions S."/>
        </authorList>
    </citation>
    <scope>NUCLEOTIDE SEQUENCE [LARGE SCALE GENOMIC DNA]</scope>
    <source>
        <strain evidence="3 4">LMG 18378</strain>
    </source>
</reference>
<gene>
    <name evidence="3" type="ORF">SAMN05216577_11186</name>
</gene>